<dbReference type="PANTHER" id="PTHR21676:SF6">
    <property type="entry name" value="PROTEIN STUM"/>
    <property type="match status" value="1"/>
</dbReference>
<comment type="subcellular location">
    <subcellularLocation>
        <location evidence="1">Membrane</location>
        <topology evidence="1">Multi-pass membrane protein</topology>
    </subcellularLocation>
</comment>
<feature type="region of interest" description="Disordered" evidence="5">
    <location>
        <begin position="99"/>
        <end position="155"/>
    </location>
</feature>
<evidence type="ECO:0000313" key="7">
    <source>
        <dbReference type="EnsemblMetazoa" id="XP_030855649"/>
    </source>
</evidence>
<feature type="compositionally biased region" description="Polar residues" evidence="5">
    <location>
        <begin position="123"/>
        <end position="140"/>
    </location>
</feature>
<evidence type="ECO:0000256" key="4">
    <source>
        <dbReference type="ARBA" id="ARBA00023136"/>
    </source>
</evidence>
<keyword evidence="3 6" id="KW-1133">Transmembrane helix</keyword>
<dbReference type="GO" id="GO:0016020">
    <property type="term" value="C:membrane"/>
    <property type="evidence" value="ECO:0007669"/>
    <property type="project" value="UniProtKB-SubCell"/>
</dbReference>
<dbReference type="OMA" id="CCTNIFV"/>
<name>A0A7M7PTT0_STRPU</name>
<dbReference type="OrthoDB" id="361532at2759"/>
<keyword evidence="4 6" id="KW-0472">Membrane</keyword>
<dbReference type="PANTHER" id="PTHR21676">
    <property type="entry name" value="PROTEIN STUM"/>
    <property type="match status" value="1"/>
</dbReference>
<evidence type="ECO:0000256" key="3">
    <source>
        <dbReference type="ARBA" id="ARBA00022989"/>
    </source>
</evidence>
<dbReference type="Proteomes" id="UP000007110">
    <property type="component" value="Unassembled WGS sequence"/>
</dbReference>
<dbReference type="InterPro" id="IPR026673">
    <property type="entry name" value="SPEC3/Stum"/>
</dbReference>
<evidence type="ECO:0008006" key="9">
    <source>
        <dbReference type="Google" id="ProtNLM"/>
    </source>
</evidence>
<dbReference type="EnsemblMetazoa" id="XM_030999789">
    <property type="protein sequence ID" value="XP_030855649"/>
    <property type="gene ID" value="LOC100891868"/>
</dbReference>
<protein>
    <recommendedName>
        <fullName evidence="9">Protein SPEC3</fullName>
    </recommendedName>
</protein>
<keyword evidence="8" id="KW-1185">Reference proteome</keyword>
<keyword evidence="2 6" id="KW-0812">Transmembrane</keyword>
<organism evidence="7 8">
    <name type="scientific">Strongylocentrotus purpuratus</name>
    <name type="common">Purple sea urchin</name>
    <dbReference type="NCBI Taxonomy" id="7668"/>
    <lineage>
        <taxon>Eukaryota</taxon>
        <taxon>Metazoa</taxon>
        <taxon>Echinodermata</taxon>
        <taxon>Eleutherozoa</taxon>
        <taxon>Echinozoa</taxon>
        <taxon>Echinoidea</taxon>
        <taxon>Euechinoidea</taxon>
        <taxon>Echinacea</taxon>
        <taxon>Camarodonta</taxon>
        <taxon>Echinidea</taxon>
        <taxon>Strongylocentrotidae</taxon>
        <taxon>Strongylocentrotus</taxon>
    </lineage>
</organism>
<evidence type="ECO:0000256" key="6">
    <source>
        <dbReference type="SAM" id="Phobius"/>
    </source>
</evidence>
<reference evidence="8" key="1">
    <citation type="submission" date="2015-02" db="EMBL/GenBank/DDBJ databases">
        <title>Genome sequencing for Strongylocentrotus purpuratus.</title>
        <authorList>
            <person name="Murali S."/>
            <person name="Liu Y."/>
            <person name="Vee V."/>
            <person name="English A."/>
            <person name="Wang M."/>
            <person name="Skinner E."/>
            <person name="Han Y."/>
            <person name="Muzny D.M."/>
            <person name="Worley K.C."/>
            <person name="Gibbs R.A."/>
        </authorList>
    </citation>
    <scope>NUCLEOTIDE SEQUENCE</scope>
</reference>
<dbReference type="GeneID" id="100891868"/>
<reference evidence="7" key="2">
    <citation type="submission" date="2021-01" db="UniProtKB">
        <authorList>
            <consortium name="EnsemblMetazoa"/>
        </authorList>
    </citation>
    <scope>IDENTIFICATION</scope>
</reference>
<accession>A0A7M7PTT0</accession>
<dbReference type="AlphaFoldDB" id="A0A7M7PTT0"/>
<evidence type="ECO:0000256" key="1">
    <source>
        <dbReference type="ARBA" id="ARBA00004141"/>
    </source>
</evidence>
<evidence type="ECO:0000256" key="5">
    <source>
        <dbReference type="SAM" id="MobiDB-lite"/>
    </source>
</evidence>
<sequence length="316" mass="34157">MKRNSLSSDKVELLRNISFSHRIDPAVELPNQIPVTSEITKSSAICNATVKWKSRLSTNQAPDSNLLLDAASSPTKRAGASNHQDPREKNPEVVITAVGSQSNVHADDGGLMMKDTKPPDADNLSQNSVWTRQGSIQGSRPDSRHGSRPSSRNSLASGRVASALFAMGTGASFTELPKGGMGTDGQTQVSRVNSVDNPLLAAIPYLPVKLAWIFLLFNILVPGLGTVLAGISMLCCGTRQTTNKQDDEMGLCCTNIFVGVSQLFTVTFLLVGWIWSITWGVYMVVFALEHKKSIDQEMRLKRVTTAAKAFKAGRVI</sequence>
<evidence type="ECO:0000256" key="2">
    <source>
        <dbReference type="ARBA" id="ARBA00022692"/>
    </source>
</evidence>
<dbReference type="KEGG" id="spu:100891868"/>
<evidence type="ECO:0000313" key="8">
    <source>
        <dbReference type="Proteomes" id="UP000007110"/>
    </source>
</evidence>
<dbReference type="Pfam" id="PF15795">
    <property type="entry name" value="Spec3"/>
    <property type="match status" value="1"/>
</dbReference>
<proteinExistence type="predicted"/>
<feature type="transmembrane region" description="Helical" evidence="6">
    <location>
        <begin position="210"/>
        <end position="234"/>
    </location>
</feature>
<dbReference type="InParanoid" id="A0A7M7PTT0"/>
<feature type="transmembrane region" description="Helical" evidence="6">
    <location>
        <begin position="264"/>
        <end position="288"/>
    </location>
</feature>
<dbReference type="RefSeq" id="XP_030855649.1">
    <property type="nucleotide sequence ID" value="XM_030999789.1"/>
</dbReference>